<protein>
    <submittedName>
        <fullName evidence="2">Uncharacterized protein</fullName>
    </submittedName>
</protein>
<evidence type="ECO:0000313" key="2">
    <source>
        <dbReference type="EMBL" id="OWL99012.1"/>
    </source>
</evidence>
<reference evidence="2 3" key="1">
    <citation type="submission" date="2017-05" db="EMBL/GenBank/DDBJ databases">
        <title>De novo genome assembly of Deniococcus indicus strain DR1.</title>
        <authorList>
            <person name="Chauhan D."/>
            <person name="Yennamalli R.M."/>
            <person name="Priyadarshini R."/>
        </authorList>
    </citation>
    <scope>NUCLEOTIDE SEQUENCE [LARGE SCALE GENOMIC DNA]</scope>
    <source>
        <strain evidence="2 3">DR1</strain>
    </source>
</reference>
<sequence>MKKAPHPAHRYRHTAEKVRERYGLRLTRAAYRDLCARIRADLAQDRLLTYPANGTRLFLHVPWRGVTLRLIWCPHTHLIITAHHPHARWERKRARRHARQEDRAA</sequence>
<dbReference type="EMBL" id="NHMK01000003">
    <property type="protein sequence ID" value="OWL99012.1"/>
    <property type="molecule type" value="Genomic_DNA"/>
</dbReference>
<feature type="compositionally biased region" description="Basic residues" evidence="1">
    <location>
        <begin position="84"/>
        <end position="98"/>
    </location>
</feature>
<dbReference type="Proteomes" id="UP000197208">
    <property type="component" value="Unassembled WGS sequence"/>
</dbReference>
<accession>A0A246BV38</accession>
<name>A0A246BV38_9DEIO</name>
<gene>
    <name evidence="2" type="ORF">CBQ26_00705</name>
</gene>
<feature type="region of interest" description="Disordered" evidence="1">
    <location>
        <begin position="84"/>
        <end position="105"/>
    </location>
</feature>
<evidence type="ECO:0000256" key="1">
    <source>
        <dbReference type="SAM" id="MobiDB-lite"/>
    </source>
</evidence>
<proteinExistence type="predicted"/>
<dbReference type="OrthoDB" id="73201at2"/>
<evidence type="ECO:0000313" key="3">
    <source>
        <dbReference type="Proteomes" id="UP000197208"/>
    </source>
</evidence>
<dbReference type="AlphaFoldDB" id="A0A246BV38"/>
<keyword evidence="3" id="KW-1185">Reference proteome</keyword>
<comment type="caution">
    <text evidence="2">The sequence shown here is derived from an EMBL/GenBank/DDBJ whole genome shotgun (WGS) entry which is preliminary data.</text>
</comment>
<dbReference type="RefSeq" id="WP_088246704.1">
    <property type="nucleotide sequence ID" value="NZ_NHMK01000003.1"/>
</dbReference>
<organism evidence="2 3">
    <name type="scientific">Deinococcus indicus</name>
    <dbReference type="NCBI Taxonomy" id="223556"/>
    <lineage>
        <taxon>Bacteria</taxon>
        <taxon>Thermotogati</taxon>
        <taxon>Deinococcota</taxon>
        <taxon>Deinococci</taxon>
        <taxon>Deinococcales</taxon>
        <taxon>Deinococcaceae</taxon>
        <taxon>Deinococcus</taxon>
    </lineage>
</organism>